<feature type="non-terminal residue" evidence="7">
    <location>
        <position position="530"/>
    </location>
</feature>
<dbReference type="PANTHER" id="PTHR10426">
    <property type="entry name" value="STRICTOSIDINE SYNTHASE-RELATED"/>
    <property type="match status" value="1"/>
</dbReference>
<dbReference type="GO" id="GO:0012505">
    <property type="term" value="C:endomembrane system"/>
    <property type="evidence" value="ECO:0007669"/>
    <property type="project" value="TreeGrafter"/>
</dbReference>
<feature type="region of interest" description="Disordered" evidence="4">
    <location>
        <begin position="412"/>
        <end position="530"/>
    </location>
</feature>
<sequence>MGLCRCLFRSFIFTIITVAVIVLVPNLPPYAKISKSVSIPKITPLDGPFTINEKLKGIEQWQKGKVNGPEAFAEYNGELYASLYPGVVAKQVNEQFVMVAKTGKSCKNSYDEHICGRPLGIRFDKNGYLYVADAYYGILRFDLKKNEKITIVSPNEEIGGAKPMLFNSLDLASNGDIFWSDSSSQFHLNDLTFDSLADASGRLIRYNANTKKNEVLIDNLRFANGVKLSQDEDFVLVGETMYNRVHRYYLKGPKKGTHDIFIEGLPGLVDNIQSDGGDGFILPLVETVTDDHPSFVHVLLEFPTARKFIARLMGLGELAIETVDKYYPTDYAKSAVHFIGHYRSVSFLGKSSPFQMIVHVNKAGDVIETFSTTDKQFRGYSDAFIFKNQMYLGSPHNDYIGRIPLSKLGWSESKVKRSVPEPKAEAKQAYKTETKPTTTTPPPSKPTTTPPPPKTTPKPQTTAAPKTTQAPKPTVPPTKPSQKPTTAPPKQQTQTPPSTKPTTPSAKSSTSPPAKSTTTPPPKSTTTAPP</sequence>
<feature type="transmembrane region" description="Helical" evidence="5">
    <location>
        <begin position="7"/>
        <end position="27"/>
    </location>
</feature>
<dbReference type="SUPFAM" id="SSF63829">
    <property type="entry name" value="Calcium-dependent phosphotriesterase"/>
    <property type="match status" value="1"/>
</dbReference>
<evidence type="ECO:0000313" key="8">
    <source>
        <dbReference type="Proteomes" id="UP001153712"/>
    </source>
</evidence>
<dbReference type="Pfam" id="PF03088">
    <property type="entry name" value="Str_synth"/>
    <property type="match status" value="1"/>
</dbReference>
<feature type="compositionally biased region" description="Pro residues" evidence="4">
    <location>
        <begin position="439"/>
        <end position="456"/>
    </location>
</feature>
<feature type="compositionally biased region" description="Low complexity" evidence="4">
    <location>
        <begin position="457"/>
        <end position="472"/>
    </location>
</feature>
<keyword evidence="3" id="KW-0325">Glycoprotein</keyword>
<reference evidence="7" key="1">
    <citation type="submission" date="2022-01" db="EMBL/GenBank/DDBJ databases">
        <authorList>
            <person name="King R."/>
        </authorList>
    </citation>
    <scope>NUCLEOTIDE SEQUENCE</scope>
</reference>
<dbReference type="PANTHER" id="PTHR10426:SF88">
    <property type="entry name" value="ADIPOCYTE PLASMA MEMBRANE-ASSOCIATED PROTEIN HEMOMUCIN-RELATED"/>
    <property type="match status" value="1"/>
</dbReference>
<keyword evidence="2" id="KW-0597">Phosphoprotein</keyword>
<feature type="domain" description="Strictosidine synthase conserved region" evidence="6">
    <location>
        <begin position="167"/>
        <end position="253"/>
    </location>
</feature>
<evidence type="ECO:0000256" key="2">
    <source>
        <dbReference type="ARBA" id="ARBA00022553"/>
    </source>
</evidence>
<proteinExistence type="inferred from homology"/>
<organism evidence="7 8">
    <name type="scientific">Phyllotreta striolata</name>
    <name type="common">Striped flea beetle</name>
    <name type="synonym">Crioceris striolata</name>
    <dbReference type="NCBI Taxonomy" id="444603"/>
    <lineage>
        <taxon>Eukaryota</taxon>
        <taxon>Metazoa</taxon>
        <taxon>Ecdysozoa</taxon>
        <taxon>Arthropoda</taxon>
        <taxon>Hexapoda</taxon>
        <taxon>Insecta</taxon>
        <taxon>Pterygota</taxon>
        <taxon>Neoptera</taxon>
        <taxon>Endopterygota</taxon>
        <taxon>Coleoptera</taxon>
        <taxon>Polyphaga</taxon>
        <taxon>Cucujiformia</taxon>
        <taxon>Chrysomeloidea</taxon>
        <taxon>Chrysomelidae</taxon>
        <taxon>Galerucinae</taxon>
        <taxon>Alticini</taxon>
        <taxon>Phyllotreta</taxon>
    </lineage>
</organism>
<evidence type="ECO:0000256" key="5">
    <source>
        <dbReference type="SAM" id="Phobius"/>
    </source>
</evidence>
<evidence type="ECO:0000256" key="4">
    <source>
        <dbReference type="SAM" id="MobiDB-lite"/>
    </source>
</evidence>
<dbReference type="OrthoDB" id="5307922at2759"/>
<feature type="compositionally biased region" description="Low complexity" evidence="4">
    <location>
        <begin position="480"/>
        <end position="518"/>
    </location>
</feature>
<evidence type="ECO:0000313" key="7">
    <source>
        <dbReference type="EMBL" id="CAG9860313.1"/>
    </source>
</evidence>
<evidence type="ECO:0000256" key="3">
    <source>
        <dbReference type="ARBA" id="ARBA00023180"/>
    </source>
</evidence>
<feature type="compositionally biased region" description="Pro residues" evidence="4">
    <location>
        <begin position="519"/>
        <end position="530"/>
    </location>
</feature>
<keyword evidence="5" id="KW-0812">Transmembrane</keyword>
<keyword evidence="5" id="KW-1133">Transmembrane helix</keyword>
<dbReference type="InterPro" id="IPR011042">
    <property type="entry name" value="6-blade_b-propeller_TolB-like"/>
</dbReference>
<evidence type="ECO:0000259" key="6">
    <source>
        <dbReference type="Pfam" id="PF03088"/>
    </source>
</evidence>
<dbReference type="Proteomes" id="UP001153712">
    <property type="component" value="Chromosome 3"/>
</dbReference>
<dbReference type="InterPro" id="IPR018119">
    <property type="entry name" value="Strictosidine_synth_cons-reg"/>
</dbReference>
<feature type="compositionally biased region" description="Basic and acidic residues" evidence="4">
    <location>
        <begin position="413"/>
        <end position="434"/>
    </location>
</feature>
<gene>
    <name evidence="7" type="ORF">PHYEVI_LOCUS6668</name>
</gene>
<dbReference type="GO" id="GO:0016787">
    <property type="term" value="F:hydrolase activity"/>
    <property type="evidence" value="ECO:0007669"/>
    <property type="project" value="TreeGrafter"/>
</dbReference>
<comment type="similarity">
    <text evidence="1">Belongs to the strictosidine synthase family.</text>
</comment>
<evidence type="ECO:0000256" key="1">
    <source>
        <dbReference type="ARBA" id="ARBA00009191"/>
    </source>
</evidence>
<keyword evidence="8" id="KW-1185">Reference proteome</keyword>
<accession>A0A9N9XMX6</accession>
<protein>
    <recommendedName>
        <fullName evidence="6">Strictosidine synthase conserved region domain-containing protein</fullName>
    </recommendedName>
</protein>
<keyword evidence="5" id="KW-0472">Membrane</keyword>
<dbReference type="AlphaFoldDB" id="A0A9N9XMX6"/>
<dbReference type="Gene3D" id="2.120.10.30">
    <property type="entry name" value="TolB, C-terminal domain"/>
    <property type="match status" value="1"/>
</dbReference>
<dbReference type="Pfam" id="PF20067">
    <property type="entry name" value="SSL_N"/>
    <property type="match status" value="1"/>
</dbReference>
<dbReference type="EMBL" id="OU900096">
    <property type="protein sequence ID" value="CAG9860313.1"/>
    <property type="molecule type" value="Genomic_DNA"/>
</dbReference>
<name>A0A9N9XMX6_PHYSR</name>